<dbReference type="InterPro" id="IPR001878">
    <property type="entry name" value="Znf_CCHC"/>
</dbReference>
<dbReference type="EMBL" id="AWWV01006867">
    <property type="protein sequence ID" value="OMO99478.1"/>
    <property type="molecule type" value="Genomic_DNA"/>
</dbReference>
<dbReference type="Gramene" id="OMO99478">
    <property type="protein sequence ID" value="OMO99478"/>
    <property type="gene ID" value="CCACVL1_03792"/>
</dbReference>
<dbReference type="GO" id="GO:0003676">
    <property type="term" value="F:nucleic acid binding"/>
    <property type="evidence" value="ECO:0007669"/>
    <property type="project" value="InterPro"/>
</dbReference>
<dbReference type="Pfam" id="PF00098">
    <property type="entry name" value="zf-CCHC"/>
    <property type="match status" value="1"/>
</dbReference>
<feature type="compositionally biased region" description="Basic residues" evidence="2">
    <location>
        <begin position="29"/>
        <end position="40"/>
    </location>
</feature>
<evidence type="ECO:0000256" key="1">
    <source>
        <dbReference type="PROSITE-ProRule" id="PRU00047"/>
    </source>
</evidence>
<dbReference type="PROSITE" id="PS50158">
    <property type="entry name" value="ZF_CCHC"/>
    <property type="match status" value="1"/>
</dbReference>
<keyword evidence="5" id="KW-1185">Reference proteome</keyword>
<evidence type="ECO:0000313" key="4">
    <source>
        <dbReference type="EMBL" id="OMO99478.1"/>
    </source>
</evidence>
<gene>
    <name evidence="4" type="ORF">CCACVL1_03792</name>
</gene>
<dbReference type="SUPFAM" id="SSF57756">
    <property type="entry name" value="Retrovirus zinc finger-like domains"/>
    <property type="match status" value="1"/>
</dbReference>
<feature type="region of interest" description="Disordered" evidence="2">
    <location>
        <begin position="81"/>
        <end position="108"/>
    </location>
</feature>
<accession>A0A1R3JX91</accession>
<keyword evidence="1" id="KW-0863">Zinc-finger</keyword>
<dbReference type="AlphaFoldDB" id="A0A1R3JX91"/>
<proteinExistence type="predicted"/>
<dbReference type="OMA" id="GHIKFEC"/>
<feature type="domain" description="CCHC-type" evidence="3">
    <location>
        <begin position="64"/>
        <end position="78"/>
    </location>
</feature>
<dbReference type="InterPro" id="IPR036875">
    <property type="entry name" value="Znf_CCHC_sf"/>
</dbReference>
<evidence type="ECO:0000313" key="5">
    <source>
        <dbReference type="Proteomes" id="UP000188268"/>
    </source>
</evidence>
<protein>
    <submittedName>
        <fullName evidence="4">Zinc finger, CCHC-type</fullName>
    </submittedName>
</protein>
<dbReference type="SMART" id="SM00343">
    <property type="entry name" value="ZnF_C2HC"/>
    <property type="match status" value="1"/>
</dbReference>
<reference evidence="4 5" key="1">
    <citation type="submission" date="2013-09" db="EMBL/GenBank/DDBJ databases">
        <title>Corchorus capsularis genome sequencing.</title>
        <authorList>
            <person name="Alam M."/>
            <person name="Haque M.S."/>
            <person name="Islam M.S."/>
            <person name="Emdad E.M."/>
            <person name="Islam M.M."/>
            <person name="Ahmed B."/>
            <person name="Halim A."/>
            <person name="Hossen Q.M.M."/>
            <person name="Hossain M.Z."/>
            <person name="Ahmed R."/>
            <person name="Khan M.M."/>
            <person name="Islam R."/>
            <person name="Rashid M.M."/>
            <person name="Khan S.A."/>
            <person name="Rahman M.S."/>
            <person name="Alam M."/>
        </authorList>
    </citation>
    <scope>NUCLEOTIDE SEQUENCE [LARGE SCALE GENOMIC DNA]</scope>
    <source>
        <strain evidence="5">cv. CVL-1</strain>
        <tissue evidence="4">Whole seedling</tissue>
    </source>
</reference>
<comment type="caution">
    <text evidence="4">The sequence shown here is derived from an EMBL/GenBank/DDBJ whole genome shotgun (WGS) entry which is preliminary data.</text>
</comment>
<dbReference type="GO" id="GO:0008270">
    <property type="term" value="F:zinc ion binding"/>
    <property type="evidence" value="ECO:0007669"/>
    <property type="project" value="UniProtKB-KW"/>
</dbReference>
<name>A0A1R3JX91_COCAP</name>
<dbReference type="OrthoDB" id="413361at2759"/>
<sequence>MSVIDESSGSLSSGDDEEVDMLTKKFKRFMRSNRQGRKSYKKDQNSSWKGKNKHESYKGDKILCYKCKKSGHYKYECPLLKEGHSRKDKRQKKKMEQTKIEYHTQRQA</sequence>
<dbReference type="Proteomes" id="UP000188268">
    <property type="component" value="Unassembled WGS sequence"/>
</dbReference>
<feature type="compositionally biased region" description="Basic and acidic residues" evidence="2">
    <location>
        <begin position="94"/>
        <end position="108"/>
    </location>
</feature>
<keyword evidence="1" id="KW-0862">Zinc</keyword>
<evidence type="ECO:0000256" key="2">
    <source>
        <dbReference type="SAM" id="MobiDB-lite"/>
    </source>
</evidence>
<feature type="region of interest" description="Disordered" evidence="2">
    <location>
        <begin position="29"/>
        <end position="56"/>
    </location>
</feature>
<dbReference type="Gene3D" id="4.10.60.10">
    <property type="entry name" value="Zinc finger, CCHC-type"/>
    <property type="match status" value="1"/>
</dbReference>
<keyword evidence="1" id="KW-0479">Metal-binding</keyword>
<evidence type="ECO:0000259" key="3">
    <source>
        <dbReference type="PROSITE" id="PS50158"/>
    </source>
</evidence>
<organism evidence="4 5">
    <name type="scientific">Corchorus capsularis</name>
    <name type="common">Jute</name>
    <dbReference type="NCBI Taxonomy" id="210143"/>
    <lineage>
        <taxon>Eukaryota</taxon>
        <taxon>Viridiplantae</taxon>
        <taxon>Streptophyta</taxon>
        <taxon>Embryophyta</taxon>
        <taxon>Tracheophyta</taxon>
        <taxon>Spermatophyta</taxon>
        <taxon>Magnoliopsida</taxon>
        <taxon>eudicotyledons</taxon>
        <taxon>Gunneridae</taxon>
        <taxon>Pentapetalae</taxon>
        <taxon>rosids</taxon>
        <taxon>malvids</taxon>
        <taxon>Malvales</taxon>
        <taxon>Malvaceae</taxon>
        <taxon>Grewioideae</taxon>
        <taxon>Apeibeae</taxon>
        <taxon>Corchorus</taxon>
    </lineage>
</organism>